<dbReference type="Gene3D" id="1.10.357.10">
    <property type="entry name" value="Tetracycline Repressor, domain 2"/>
    <property type="match status" value="1"/>
</dbReference>
<name>A0A098BET1_9NOCA</name>
<dbReference type="InterPro" id="IPR041490">
    <property type="entry name" value="KstR2_TetR_C"/>
</dbReference>
<proteinExistence type="predicted"/>
<dbReference type="GO" id="GO:0000976">
    <property type="term" value="F:transcription cis-regulatory region binding"/>
    <property type="evidence" value="ECO:0007669"/>
    <property type="project" value="TreeGrafter"/>
</dbReference>
<sequence>MLFNVARSTDGPETPSSAVLKSARTRARIMDAAAKVLSSKGYAKTRLTDIAIEADIQAPAIYYYYPSRQKLIEAVVRHGTSQMNDHVSSVLEALPSTTSPMQRIAAAVEAHLRLSLELSVYTTAAIRNAGQLPDAMRERQRADEEQYAGLWRNLLEEAHAAGEIRPDVDLRAVRMLLLGALNWAAEWWSPERGSLESVVCTAQTLIQNGLSADTPVDMRPIFLAPSS</sequence>
<dbReference type="SUPFAM" id="SSF46689">
    <property type="entry name" value="Homeodomain-like"/>
    <property type="match status" value="1"/>
</dbReference>
<feature type="domain" description="HTH tetR-type" evidence="3">
    <location>
        <begin position="23"/>
        <end position="83"/>
    </location>
</feature>
<dbReference type="SUPFAM" id="SSF48498">
    <property type="entry name" value="Tetracyclin repressor-like, C-terminal domain"/>
    <property type="match status" value="1"/>
</dbReference>
<evidence type="ECO:0000313" key="4">
    <source>
        <dbReference type="EMBL" id="CDZ87228.1"/>
    </source>
</evidence>
<reference evidence="4 5" key="1">
    <citation type="journal article" date="2014" name="Genome Announc.">
        <title>Draft Genome Sequence of Propane- and Butane-Oxidizing Actinobacterium Rhodococcus ruber IEGM 231.</title>
        <authorList>
            <person name="Ivshina I.B."/>
            <person name="Kuyukina M.S."/>
            <person name="Krivoruchko A.V."/>
            <person name="Barbe V."/>
            <person name="Fischer C."/>
        </authorList>
    </citation>
    <scope>NUCLEOTIDE SEQUENCE [LARGE SCALE GENOMIC DNA]</scope>
</reference>
<evidence type="ECO:0000256" key="2">
    <source>
        <dbReference type="PROSITE-ProRule" id="PRU00335"/>
    </source>
</evidence>
<dbReference type="PANTHER" id="PTHR30055:SF226">
    <property type="entry name" value="HTH-TYPE TRANSCRIPTIONAL REGULATOR PKSA"/>
    <property type="match status" value="1"/>
</dbReference>
<dbReference type="InterPro" id="IPR009057">
    <property type="entry name" value="Homeodomain-like_sf"/>
</dbReference>
<protein>
    <submittedName>
        <fullName evidence="4">Transcriptional regulator</fullName>
    </submittedName>
</protein>
<gene>
    <name evidence="4" type="ORF">RHRU231_230056</name>
</gene>
<dbReference type="InterPro" id="IPR036271">
    <property type="entry name" value="Tet_transcr_reg_TetR-rel_C_sf"/>
</dbReference>
<dbReference type="Gene3D" id="1.10.10.60">
    <property type="entry name" value="Homeodomain-like"/>
    <property type="match status" value="1"/>
</dbReference>
<keyword evidence="1 2" id="KW-0238">DNA-binding</keyword>
<dbReference type="PANTHER" id="PTHR30055">
    <property type="entry name" value="HTH-TYPE TRANSCRIPTIONAL REGULATOR RUTR"/>
    <property type="match status" value="1"/>
</dbReference>
<dbReference type="RefSeq" id="WP_099528057.1">
    <property type="nucleotide sequence ID" value="NZ_CP024315.1"/>
</dbReference>
<dbReference type="PRINTS" id="PR00455">
    <property type="entry name" value="HTHTETR"/>
</dbReference>
<organism evidence="4 5">
    <name type="scientific">Rhodococcus ruber</name>
    <dbReference type="NCBI Taxonomy" id="1830"/>
    <lineage>
        <taxon>Bacteria</taxon>
        <taxon>Bacillati</taxon>
        <taxon>Actinomycetota</taxon>
        <taxon>Actinomycetes</taxon>
        <taxon>Mycobacteriales</taxon>
        <taxon>Nocardiaceae</taxon>
        <taxon>Rhodococcus</taxon>
    </lineage>
</organism>
<dbReference type="InterPro" id="IPR050109">
    <property type="entry name" value="HTH-type_TetR-like_transc_reg"/>
</dbReference>
<accession>A0A098BET1</accession>
<dbReference type="PROSITE" id="PS50977">
    <property type="entry name" value="HTH_TETR_2"/>
    <property type="match status" value="1"/>
</dbReference>
<evidence type="ECO:0000259" key="3">
    <source>
        <dbReference type="PROSITE" id="PS50977"/>
    </source>
</evidence>
<dbReference type="InterPro" id="IPR001647">
    <property type="entry name" value="HTH_TetR"/>
</dbReference>
<dbReference type="Pfam" id="PF17932">
    <property type="entry name" value="TetR_C_24"/>
    <property type="match status" value="1"/>
</dbReference>
<dbReference type="EMBL" id="CCSD01000032">
    <property type="protein sequence ID" value="CDZ87228.1"/>
    <property type="molecule type" value="Genomic_DNA"/>
</dbReference>
<dbReference type="AlphaFoldDB" id="A0A098BET1"/>
<dbReference type="Pfam" id="PF00440">
    <property type="entry name" value="TetR_N"/>
    <property type="match status" value="1"/>
</dbReference>
<dbReference type="GO" id="GO:0003700">
    <property type="term" value="F:DNA-binding transcription factor activity"/>
    <property type="evidence" value="ECO:0007669"/>
    <property type="project" value="TreeGrafter"/>
</dbReference>
<feature type="DNA-binding region" description="H-T-H motif" evidence="2">
    <location>
        <begin position="46"/>
        <end position="65"/>
    </location>
</feature>
<dbReference type="Proteomes" id="UP000042997">
    <property type="component" value="Unassembled WGS sequence"/>
</dbReference>
<evidence type="ECO:0000313" key="5">
    <source>
        <dbReference type="Proteomes" id="UP000042997"/>
    </source>
</evidence>
<evidence type="ECO:0000256" key="1">
    <source>
        <dbReference type="ARBA" id="ARBA00023125"/>
    </source>
</evidence>